<dbReference type="EMBL" id="LN856931">
    <property type="protein sequence ID" value="CDP94827.1"/>
    <property type="molecule type" value="Genomic_DNA"/>
</dbReference>
<reference evidence="1" key="1">
    <citation type="journal article" date="2007" name="Science">
        <title>Draft genome of the filarial nematode parasite Brugia malayi.</title>
        <authorList>
            <person name="Ghedin E."/>
            <person name="Wang S."/>
            <person name="Spiro D."/>
            <person name="Caler E."/>
            <person name="Zhao Q."/>
            <person name="Crabtree J."/>
            <person name="Allen J.E."/>
            <person name="Delcher A.L."/>
            <person name="Guiliano D.B."/>
            <person name="Miranda-Saavedra D."/>
            <person name="Angiuoli S.V."/>
            <person name="Creasy T."/>
            <person name="Amedeo P."/>
            <person name="Haas B."/>
            <person name="El-Sayed N.M."/>
            <person name="Wortman J.R."/>
            <person name="Feldblyum T."/>
            <person name="Tallon L."/>
            <person name="Schatz M."/>
            <person name="Shumway M."/>
            <person name="Koo H."/>
            <person name="Salzberg S.L."/>
            <person name="Schobel S."/>
            <person name="Pertea M."/>
            <person name="Pop M."/>
            <person name="White O."/>
            <person name="Barton G.J."/>
            <person name="Carlow C.K."/>
            <person name="Crawford M.J."/>
            <person name="Daub J."/>
            <person name="Dimmic M.W."/>
            <person name="Estes C.F."/>
            <person name="Foster J.M."/>
            <person name="Ganatra M."/>
            <person name="Gregory W.F."/>
            <person name="Johnson N.M."/>
            <person name="Jin J."/>
            <person name="Komuniecki R."/>
            <person name="Korf I."/>
            <person name="Kumar S."/>
            <person name="Laney S."/>
            <person name="Li B.W."/>
            <person name="Li W."/>
            <person name="Lindblom T.H."/>
            <person name="Lustigman S."/>
            <person name="Ma D."/>
            <person name="Maina C.V."/>
            <person name="Martin D.M."/>
            <person name="McCarter J.P."/>
            <person name="McReynolds L."/>
            <person name="Mitreva M."/>
            <person name="Nutman T.B."/>
            <person name="Parkinson J."/>
            <person name="Peregrin-Alvarez J.M."/>
            <person name="Poole C."/>
            <person name="Ren Q."/>
            <person name="Saunders L."/>
            <person name="Sluder A.E."/>
            <person name="Smith K."/>
            <person name="Stanke M."/>
            <person name="Unnasch T.R."/>
            <person name="Ware J."/>
            <person name="Wei A.D."/>
            <person name="Weil G."/>
            <person name="Williams D.J."/>
            <person name="Zhang Y."/>
            <person name="Williams S.A."/>
            <person name="Fraser-Liggett C."/>
            <person name="Slatko B."/>
            <person name="Blaxter M.L."/>
            <person name="Scott A.L."/>
        </authorList>
    </citation>
    <scope>NUCLEOTIDE SEQUENCE</scope>
    <source>
        <strain evidence="1">FR3</strain>
    </source>
</reference>
<proteinExistence type="predicted"/>
<dbReference type="AlphaFoldDB" id="A0A1I9G1U0"/>
<gene>
    <name evidence="1" type="primary">Bm14397</name>
    <name evidence="1" type="ORF">BM_Bm14397</name>
</gene>
<protein>
    <submittedName>
        <fullName evidence="1">Bm14397</fullName>
    </submittedName>
</protein>
<sequence>MHCLKKMNEIVITTNCDNSYCIFFILMAPKQSANHRKSTTVAVSEFSKQTT</sequence>
<evidence type="ECO:0000313" key="1">
    <source>
        <dbReference type="EMBL" id="CDP94827.1"/>
    </source>
</evidence>
<name>A0A1I9G1U0_BRUMA</name>
<reference evidence="1" key="2">
    <citation type="submission" date="2012-12" db="EMBL/GenBank/DDBJ databases">
        <authorList>
            <consortium name="WormBase Consortium"/>
            <person name="Ghedin E."/>
            <person name="Paulini M."/>
        </authorList>
    </citation>
    <scope>NUCLEOTIDE SEQUENCE</scope>
    <source>
        <strain evidence="1">FR3</strain>
    </source>
</reference>
<accession>A0A1I9G1U0</accession>
<organism evidence="1">
    <name type="scientific">Brugia malayi</name>
    <name type="common">Filarial nematode worm</name>
    <dbReference type="NCBI Taxonomy" id="6279"/>
    <lineage>
        <taxon>Eukaryota</taxon>
        <taxon>Metazoa</taxon>
        <taxon>Ecdysozoa</taxon>
        <taxon>Nematoda</taxon>
        <taxon>Chromadorea</taxon>
        <taxon>Rhabditida</taxon>
        <taxon>Spirurina</taxon>
        <taxon>Spiruromorpha</taxon>
        <taxon>Filarioidea</taxon>
        <taxon>Onchocercidae</taxon>
        <taxon>Brugia</taxon>
    </lineage>
</organism>